<reference evidence="2" key="3">
    <citation type="journal article" date="2019" name="J. ISSAAS">
        <title>Genomics, evolutionary history and diagnostics of the Alternaria alternata species group including apple and Asian pear pathotypes.</title>
        <authorList>
            <person name="Armitage A.D."/>
            <person name="Cockerton H.M."/>
            <person name="Sreenivasaprasad S."/>
            <person name="Woodhall J."/>
            <person name="Lane C."/>
            <person name="Harrison R.J."/>
            <person name="Clarkson J.P."/>
        </authorList>
    </citation>
    <scope>NUCLEOTIDE SEQUENCE</scope>
    <source>
        <strain evidence="2">FERA 1177</strain>
    </source>
</reference>
<gene>
    <name evidence="2" type="ORF">AA0117_g2936</name>
    <name evidence="1" type="ORF">CC77DRAFT_1093274</name>
</gene>
<dbReference type="RefSeq" id="XP_018388245.1">
    <property type="nucleotide sequence ID" value="XM_018529674.1"/>
</dbReference>
<dbReference type="AlphaFoldDB" id="A0A177DSR4"/>
<dbReference type="KEGG" id="aalt:CC77DRAFT_1093274"/>
<dbReference type="EMBL" id="PDXD01000003">
    <property type="protein sequence ID" value="RYN81017.1"/>
    <property type="molecule type" value="Genomic_DNA"/>
</dbReference>
<dbReference type="Proteomes" id="UP000077248">
    <property type="component" value="Unassembled WGS sequence"/>
</dbReference>
<evidence type="ECO:0000313" key="4">
    <source>
        <dbReference type="Proteomes" id="UP000291422"/>
    </source>
</evidence>
<organism evidence="1 3">
    <name type="scientific">Alternaria alternata</name>
    <name type="common">Alternaria rot fungus</name>
    <name type="synonym">Torula alternata</name>
    <dbReference type="NCBI Taxonomy" id="5599"/>
    <lineage>
        <taxon>Eukaryota</taxon>
        <taxon>Fungi</taxon>
        <taxon>Dikarya</taxon>
        <taxon>Ascomycota</taxon>
        <taxon>Pezizomycotina</taxon>
        <taxon>Dothideomycetes</taxon>
        <taxon>Pleosporomycetidae</taxon>
        <taxon>Pleosporales</taxon>
        <taxon>Pleosporineae</taxon>
        <taxon>Pleosporaceae</taxon>
        <taxon>Alternaria</taxon>
        <taxon>Alternaria sect. Alternaria</taxon>
        <taxon>Alternaria alternata complex</taxon>
    </lineage>
</organism>
<evidence type="ECO:0000313" key="3">
    <source>
        <dbReference type="Proteomes" id="UP000077248"/>
    </source>
</evidence>
<reference evidence="1 3" key="1">
    <citation type="submission" date="2016-05" db="EMBL/GenBank/DDBJ databases">
        <title>Comparative analysis of secretome profiles of manganese(II)-oxidizing ascomycete fungi.</title>
        <authorList>
            <consortium name="DOE Joint Genome Institute"/>
            <person name="Zeiner C.A."/>
            <person name="Purvine S.O."/>
            <person name="Zink E.M."/>
            <person name="Wu S."/>
            <person name="Pasa-Tolic L."/>
            <person name="Chaput D.L."/>
            <person name="Haridas S."/>
            <person name="Grigoriev I.V."/>
            <person name="Santelli C.M."/>
            <person name="Hansel C.M."/>
        </authorList>
    </citation>
    <scope>NUCLEOTIDE SEQUENCE [LARGE SCALE GENOMIC DNA]</scope>
    <source>
        <strain evidence="1 3">SRC1lrK2f</strain>
    </source>
</reference>
<dbReference type="EMBL" id="KV441474">
    <property type="protein sequence ID" value="OAG22824.1"/>
    <property type="molecule type" value="Genomic_DNA"/>
</dbReference>
<name>A0A177DSR4_ALTAL</name>
<accession>A0A177DSR4</accession>
<sequence>MSSTEPNTDDMSVYHPHDLLIAQFFPDEDISSMGYDSTMYSALYQSARILEKMGEKPPRIPWPMPPPRSPEFLEAAVEQWRSEALRAIDSRVAMFSSDAVPHHTVATHGLQAPALPNPSASVHRLLLIPELLELILRQATPQAQHTAWNVNRLWRRTVEHILAYEYRSYHPWPPVEYGDRIDIQTGISWVQPPDDEIAHVEQETATASQRPLHELRQVYYPARIVQASSLSGAAYLAIQDAYERLQWKPAETDAVDQSRRWIDLSQFMMNPHVVELFGDRMQLKLGRCEIALKAGTGQPRLVQGSLPSGNFANLIADMFLTEPPCKALGIYMTQQHSHHLHLLVTVSDEDGIRVGQFLDALQQHAGKLLSRWRVQVEHLRRKIGWSHWADFSTTEQKRLPWIYHGSPKFYVFLEQIRECPHTRGVFRTLAQQAYTMGESTVIVPRSEWFRDSGNC</sequence>
<evidence type="ECO:0000313" key="1">
    <source>
        <dbReference type="EMBL" id="OAG22824.1"/>
    </source>
</evidence>
<proteinExistence type="predicted"/>
<dbReference type="VEuPathDB" id="FungiDB:CC77DRAFT_1093274"/>
<dbReference type="GeneID" id="29115268"/>
<dbReference type="Proteomes" id="UP000291422">
    <property type="component" value="Unassembled WGS sequence"/>
</dbReference>
<evidence type="ECO:0000313" key="2">
    <source>
        <dbReference type="EMBL" id="RYN81017.1"/>
    </source>
</evidence>
<protein>
    <submittedName>
        <fullName evidence="1">Uncharacterized protein</fullName>
    </submittedName>
</protein>
<reference evidence="4" key="2">
    <citation type="journal article" date="2019" name="bioRxiv">
        <title>Genomics, evolutionary history and diagnostics of the Alternaria alternata species group including apple and Asian pear pathotypes.</title>
        <authorList>
            <person name="Armitage A.D."/>
            <person name="Cockerton H.M."/>
            <person name="Sreenivasaprasad S."/>
            <person name="Woodhall J.W."/>
            <person name="Lane C.R."/>
            <person name="Harrison R.J."/>
            <person name="Clarkson J.P."/>
        </authorList>
    </citation>
    <scope>NUCLEOTIDE SEQUENCE [LARGE SCALE GENOMIC DNA]</scope>
    <source>
        <strain evidence="4">FERA 1177</strain>
    </source>
</reference>
<keyword evidence="3" id="KW-1185">Reference proteome</keyword>